<dbReference type="AlphaFoldDB" id="A0A158QH99"/>
<name>A0A158QH99_RODNA</name>
<accession>A0A158QH99</accession>
<evidence type="ECO:0000313" key="1">
    <source>
        <dbReference type="WBParaSite" id="HNAJ_0000177401-mRNA-1"/>
    </source>
</evidence>
<protein>
    <submittedName>
        <fullName evidence="1">Secreted protein</fullName>
    </submittedName>
</protein>
<organism evidence="1">
    <name type="scientific">Rodentolepis nana</name>
    <name type="common">Dwarf tapeworm</name>
    <name type="synonym">Hymenolepis nana</name>
    <dbReference type="NCBI Taxonomy" id="102285"/>
    <lineage>
        <taxon>Eukaryota</taxon>
        <taxon>Metazoa</taxon>
        <taxon>Spiralia</taxon>
        <taxon>Lophotrochozoa</taxon>
        <taxon>Platyhelminthes</taxon>
        <taxon>Cestoda</taxon>
        <taxon>Eucestoda</taxon>
        <taxon>Cyclophyllidea</taxon>
        <taxon>Hymenolepididae</taxon>
        <taxon>Rodentolepis</taxon>
    </lineage>
</organism>
<dbReference type="WBParaSite" id="HNAJ_0000177401-mRNA-1">
    <property type="protein sequence ID" value="HNAJ_0000177401-mRNA-1"/>
    <property type="gene ID" value="HNAJ_0000177401"/>
</dbReference>
<proteinExistence type="predicted"/>
<reference evidence="1" key="1">
    <citation type="submission" date="2016-04" db="UniProtKB">
        <authorList>
            <consortium name="WormBaseParasite"/>
        </authorList>
    </citation>
    <scope>IDENTIFICATION</scope>
</reference>
<sequence length="109" mass="12405">LYRSVIQLIAMLTTFKLGRRDRSEKLLERTRSNIGAPAFLKVSSRSRKEFVRSVTVSTADRALKSFSHAFTHCKRPRKSIMNPSHFEISSVISLLSFSYCLSVSSKMAF</sequence>